<organism evidence="2 3">
    <name type="scientific">Mycena maculata</name>
    <dbReference type="NCBI Taxonomy" id="230809"/>
    <lineage>
        <taxon>Eukaryota</taxon>
        <taxon>Fungi</taxon>
        <taxon>Dikarya</taxon>
        <taxon>Basidiomycota</taxon>
        <taxon>Agaricomycotina</taxon>
        <taxon>Agaricomycetes</taxon>
        <taxon>Agaricomycetidae</taxon>
        <taxon>Agaricales</taxon>
        <taxon>Marasmiineae</taxon>
        <taxon>Mycenaceae</taxon>
        <taxon>Mycena</taxon>
    </lineage>
</organism>
<dbReference type="AlphaFoldDB" id="A0AAD7NC88"/>
<accession>A0AAD7NC88</accession>
<feature type="region of interest" description="Disordered" evidence="1">
    <location>
        <begin position="69"/>
        <end position="88"/>
    </location>
</feature>
<keyword evidence="3" id="KW-1185">Reference proteome</keyword>
<proteinExistence type="predicted"/>
<feature type="region of interest" description="Disordered" evidence="1">
    <location>
        <begin position="19"/>
        <end position="41"/>
    </location>
</feature>
<evidence type="ECO:0000313" key="3">
    <source>
        <dbReference type="Proteomes" id="UP001215280"/>
    </source>
</evidence>
<evidence type="ECO:0000256" key="1">
    <source>
        <dbReference type="SAM" id="MobiDB-lite"/>
    </source>
</evidence>
<protein>
    <submittedName>
        <fullName evidence="2">Uncharacterized protein</fullName>
    </submittedName>
</protein>
<comment type="caution">
    <text evidence="2">The sequence shown here is derived from an EMBL/GenBank/DDBJ whole genome shotgun (WGS) entry which is preliminary data.</text>
</comment>
<name>A0AAD7NC88_9AGAR</name>
<dbReference type="EMBL" id="JARJLG010000066">
    <property type="protein sequence ID" value="KAJ7754711.1"/>
    <property type="molecule type" value="Genomic_DNA"/>
</dbReference>
<reference evidence="2" key="1">
    <citation type="submission" date="2023-03" db="EMBL/GenBank/DDBJ databases">
        <title>Massive genome expansion in bonnet fungi (Mycena s.s.) driven by repeated elements and novel gene families across ecological guilds.</title>
        <authorList>
            <consortium name="Lawrence Berkeley National Laboratory"/>
            <person name="Harder C.B."/>
            <person name="Miyauchi S."/>
            <person name="Viragh M."/>
            <person name="Kuo A."/>
            <person name="Thoen E."/>
            <person name="Andreopoulos B."/>
            <person name="Lu D."/>
            <person name="Skrede I."/>
            <person name="Drula E."/>
            <person name="Henrissat B."/>
            <person name="Morin E."/>
            <person name="Kohler A."/>
            <person name="Barry K."/>
            <person name="LaButti K."/>
            <person name="Morin E."/>
            <person name="Salamov A."/>
            <person name="Lipzen A."/>
            <person name="Mereny Z."/>
            <person name="Hegedus B."/>
            <person name="Baldrian P."/>
            <person name="Stursova M."/>
            <person name="Weitz H."/>
            <person name="Taylor A."/>
            <person name="Grigoriev I.V."/>
            <person name="Nagy L.G."/>
            <person name="Martin F."/>
            <person name="Kauserud H."/>
        </authorList>
    </citation>
    <scope>NUCLEOTIDE SEQUENCE</scope>
    <source>
        <strain evidence="2">CBHHK188m</strain>
    </source>
</reference>
<evidence type="ECO:0000313" key="2">
    <source>
        <dbReference type="EMBL" id="KAJ7754711.1"/>
    </source>
</evidence>
<feature type="compositionally biased region" description="Low complexity" evidence="1">
    <location>
        <begin position="19"/>
        <end position="38"/>
    </location>
</feature>
<dbReference type="Proteomes" id="UP001215280">
    <property type="component" value="Unassembled WGS sequence"/>
</dbReference>
<sequence>SPRGGAPTCDCRLPQNLRIEAPSIPASNPASNPSTENTLNGIVLTPDDAVERTLPHHFVPELAGALEGVHAAQAQAQAEHEQKRRRSP</sequence>
<feature type="non-terminal residue" evidence="2">
    <location>
        <position position="88"/>
    </location>
</feature>
<gene>
    <name evidence="2" type="ORF">DFH07DRAFT_959743</name>
</gene>